<dbReference type="EMBL" id="UZAD01013134">
    <property type="protein sequence ID" value="VDN89583.1"/>
    <property type="molecule type" value="Genomic_DNA"/>
</dbReference>
<keyword evidence="2" id="KW-1185">Reference proteome</keyword>
<sequence>MNARPSAGWGQISREEAYEHSVREGRSKTSTALARRSSINTIASGNSVQAIRLRSLITTDIHDKPSQWYNR</sequence>
<reference evidence="3" key="1">
    <citation type="submission" date="2017-02" db="UniProtKB">
        <authorList>
            <consortium name="WormBaseParasite"/>
        </authorList>
    </citation>
    <scope>IDENTIFICATION</scope>
</reference>
<dbReference type="Proteomes" id="UP000278627">
    <property type="component" value="Unassembled WGS sequence"/>
</dbReference>
<evidence type="ECO:0000313" key="3">
    <source>
        <dbReference type="WBParaSite" id="BPAG_0000843501-mRNA-1"/>
    </source>
</evidence>
<protein>
    <submittedName>
        <fullName evidence="3">Plasmid stabilization protein</fullName>
    </submittedName>
</protein>
<evidence type="ECO:0000313" key="2">
    <source>
        <dbReference type="Proteomes" id="UP000278627"/>
    </source>
</evidence>
<evidence type="ECO:0000313" key="1">
    <source>
        <dbReference type="EMBL" id="VDN89583.1"/>
    </source>
</evidence>
<organism evidence="3">
    <name type="scientific">Brugia pahangi</name>
    <name type="common">Filarial nematode worm</name>
    <dbReference type="NCBI Taxonomy" id="6280"/>
    <lineage>
        <taxon>Eukaryota</taxon>
        <taxon>Metazoa</taxon>
        <taxon>Ecdysozoa</taxon>
        <taxon>Nematoda</taxon>
        <taxon>Chromadorea</taxon>
        <taxon>Rhabditida</taxon>
        <taxon>Spirurina</taxon>
        <taxon>Spiruromorpha</taxon>
        <taxon>Filarioidea</taxon>
        <taxon>Onchocercidae</taxon>
        <taxon>Brugia</taxon>
    </lineage>
</organism>
<gene>
    <name evidence="1" type="ORF">BPAG_LOCUS8397</name>
</gene>
<reference evidence="1 2" key="2">
    <citation type="submission" date="2018-11" db="EMBL/GenBank/DDBJ databases">
        <authorList>
            <consortium name="Pathogen Informatics"/>
        </authorList>
    </citation>
    <scope>NUCLEOTIDE SEQUENCE [LARGE SCALE GENOMIC DNA]</scope>
</reference>
<dbReference type="WBParaSite" id="BPAG_0000843501-mRNA-1">
    <property type="protein sequence ID" value="BPAG_0000843501-mRNA-1"/>
    <property type="gene ID" value="BPAG_0000843501"/>
</dbReference>
<accession>A0A0N4TJG1</accession>
<name>A0A0N4TJG1_BRUPA</name>
<dbReference type="AlphaFoldDB" id="A0A0N4TJG1"/>
<proteinExistence type="predicted"/>